<dbReference type="GO" id="GO:0005452">
    <property type="term" value="F:solute:inorganic anion antiporter activity"/>
    <property type="evidence" value="ECO:0007669"/>
    <property type="project" value="InterPro"/>
</dbReference>
<evidence type="ECO:0000256" key="1">
    <source>
        <dbReference type="ARBA" id="ARBA00004651"/>
    </source>
</evidence>
<gene>
    <name evidence="13" type="ORF">LSH36_430g04071</name>
</gene>
<feature type="transmembrane region" description="Helical" evidence="10">
    <location>
        <begin position="998"/>
        <end position="1018"/>
    </location>
</feature>
<name>A0AAD9JBD2_9ANNE</name>
<keyword evidence="7" id="KW-0406">Ion transport</keyword>
<dbReference type="GO" id="GO:0051453">
    <property type="term" value="P:regulation of intracellular pH"/>
    <property type="evidence" value="ECO:0007669"/>
    <property type="project" value="TreeGrafter"/>
</dbReference>
<dbReference type="GO" id="GO:0005886">
    <property type="term" value="C:plasma membrane"/>
    <property type="evidence" value="ECO:0007669"/>
    <property type="project" value="UniProtKB-SubCell"/>
</dbReference>
<evidence type="ECO:0000256" key="2">
    <source>
        <dbReference type="ARBA" id="ARBA00010993"/>
    </source>
</evidence>
<feature type="domain" description="Band 3 cytoplasmic" evidence="12">
    <location>
        <begin position="285"/>
        <end position="643"/>
    </location>
</feature>
<dbReference type="GO" id="GO:0015701">
    <property type="term" value="P:bicarbonate transport"/>
    <property type="evidence" value="ECO:0007669"/>
    <property type="project" value="TreeGrafter"/>
</dbReference>
<keyword evidence="14" id="KW-1185">Reference proteome</keyword>
<sequence>MAEHVPDTDGASGTDVKFKPDTSVRHKQEQETGPWLSISQQLNNDLSDFLSDVSKSTETLDLKPSFFRTEDEAISNVHVDSNEIEGHHRNADFPHITFGMAVIHHGRRHHKHRKLSTNAGTRGAPLERTRSSGVSSSTFPGSPTAVSAKPIRRTTFHDGGVKKSTTGSEESTPTVGFYVGSDPSISDVSDVEVDVESPNTEKYQPQLMLSGHLSHQHGELGSEIKLAADLHVIKDETNLGDAEVDDITSHRFAPFKGLRHRKVKKKSSNLSIVPPWKKKFDHSSHEMFVELDELNIQKHDDYMWQERARWIKFEEDFEEGSHRWGKPHVACLSFHSLLELRKCLEDGVVLLDLEASDLPSIANAVVDNCVFSDLLDPSQKDKILSALLLKHRHVGERSFKKNLSYLDLHSKDSHHWNGESRRLLRKRNRSASHSDFYDIEKSSKCNSTEKVPKTLENTFQDDIERLKEDKKILDERTSPNAQMLPVIADSQHEKGLKPNDKHVRIELSHLDEEEYKSTGTLSRLRHNESSIFKRIPKGAEATSVLVGDLDYLNKPLMAFVRLSEGQLLSNLTEVPVPVRFMFLVMGPSSAKLDYYEIGRSISTLMADPEFSHMAYHAEGRKNLLDAINQFLDDSIVLPPGNLDKETLLPILDMAHDKLERKHQKKKAALEQKAPGRPEDDPLKRTKRLFGGLVRDVKRRYAIYLSDIKDGLNVQCLATFFFIYFACLSPAITFGGLMGESTDKYIGVSEMLIMVCISGILMALLSGQPLVIVGATGPLLVFEENFYQPVGTSNSLFVHDKYVTPTGKRLHAGYVQKAEARKNIPFDTTARQTNICQSIDLEYLPFRFWVGIWITIIAILVVMLEGVFIIKYITRFLQEIFSALISLIFIYEVFRKLYYIFRDHPLVAYYPPPVTISPLIDINDSYFRDQLYNLTLFTLPIETNSSLVSNVTHLPYDPTKNQPNTALLALILTFGTFLIAYALKVFRNGKFLGRPIRRAIGDFGIPIAIVMMVLVDYLIKDTYTDKLDVPDGFTPTAPQKRGWVVNPLGDKRPLPVWAYFAALIPALLVSILIFMETLITSLIINKPEKKLKKGSGYHLDLFLVGLFASLSGIFGLPLLCVATVRSVTHVSALMVYSRTHAPGEKPKLIEVKEQRLTGLMVHIMIGISVLLGPVLRQVPLAVLFGVFLYMGVASISGIQLFERIELLFMPVKHHPPVSFVRKLDGDEEAELEEDEPDFCVQAMMPM</sequence>
<dbReference type="InterPro" id="IPR018241">
    <property type="entry name" value="Anion_exchange_CS"/>
</dbReference>
<evidence type="ECO:0000256" key="6">
    <source>
        <dbReference type="ARBA" id="ARBA00022989"/>
    </source>
</evidence>
<dbReference type="SUPFAM" id="SSF55804">
    <property type="entry name" value="Phoshotransferase/anion transport protein"/>
    <property type="match status" value="1"/>
</dbReference>
<dbReference type="Gene3D" id="3.40.930.10">
    <property type="entry name" value="Mannitol-specific EII, Chain A"/>
    <property type="match status" value="1"/>
</dbReference>
<evidence type="ECO:0000256" key="3">
    <source>
        <dbReference type="ARBA" id="ARBA00022448"/>
    </source>
</evidence>
<dbReference type="EMBL" id="JAODUP010000430">
    <property type="protein sequence ID" value="KAK2149943.1"/>
    <property type="molecule type" value="Genomic_DNA"/>
</dbReference>
<feature type="transmembrane region" description="Helical" evidence="10">
    <location>
        <begin position="1055"/>
        <end position="1079"/>
    </location>
</feature>
<feature type="compositionally biased region" description="Polar residues" evidence="9">
    <location>
        <begin position="163"/>
        <end position="174"/>
    </location>
</feature>
<evidence type="ECO:0000256" key="9">
    <source>
        <dbReference type="SAM" id="MobiDB-lite"/>
    </source>
</evidence>
<dbReference type="FunFam" id="1.10.287.570:FF:000001">
    <property type="entry name" value="Anion exchange protein"/>
    <property type="match status" value="1"/>
</dbReference>
<accession>A0AAD9JBD2</accession>
<feature type="transmembrane region" description="Helical" evidence="10">
    <location>
        <begin position="1155"/>
        <end position="1174"/>
    </location>
</feature>
<feature type="transmembrane region" description="Helical" evidence="10">
    <location>
        <begin position="1100"/>
        <end position="1123"/>
    </location>
</feature>
<dbReference type="Proteomes" id="UP001208570">
    <property type="component" value="Unassembled WGS sequence"/>
</dbReference>
<feature type="transmembrane region" description="Helical" evidence="10">
    <location>
        <begin position="1181"/>
        <end position="1200"/>
    </location>
</feature>
<keyword evidence="3" id="KW-0813">Transport</keyword>
<feature type="transmembrane region" description="Helical" evidence="10">
    <location>
        <begin position="965"/>
        <end position="986"/>
    </location>
</feature>
<feature type="transmembrane region" description="Helical" evidence="10">
    <location>
        <begin position="847"/>
        <end position="867"/>
    </location>
</feature>
<feature type="compositionally biased region" description="Low complexity" evidence="9">
    <location>
        <begin position="131"/>
        <end position="144"/>
    </location>
</feature>
<feature type="transmembrane region" description="Helical" evidence="10">
    <location>
        <begin position="716"/>
        <end position="738"/>
    </location>
</feature>
<feature type="region of interest" description="Disordered" evidence="9">
    <location>
        <begin position="1"/>
        <end position="33"/>
    </location>
</feature>
<evidence type="ECO:0000256" key="5">
    <source>
        <dbReference type="ARBA" id="ARBA00022692"/>
    </source>
</evidence>
<dbReference type="InterPro" id="IPR003020">
    <property type="entry name" value="HCO3_transpt_euk"/>
</dbReference>
<comment type="subcellular location">
    <subcellularLocation>
        <location evidence="1">Cell membrane</location>
        <topology evidence="1">Multi-pass membrane protein</topology>
    </subcellularLocation>
</comment>
<evidence type="ECO:0000259" key="12">
    <source>
        <dbReference type="Pfam" id="PF07565"/>
    </source>
</evidence>
<feature type="domain" description="Bicarbonate transporter-like transmembrane" evidence="11">
    <location>
        <begin position="833"/>
        <end position="1222"/>
    </location>
</feature>
<dbReference type="InterPro" id="IPR013769">
    <property type="entry name" value="Band3_cytoplasmic_dom"/>
</dbReference>
<dbReference type="AlphaFoldDB" id="A0AAD9JBD2"/>
<keyword evidence="6 10" id="KW-1133">Transmembrane helix</keyword>
<dbReference type="Pfam" id="PF07565">
    <property type="entry name" value="Band_3_cyto"/>
    <property type="match status" value="1"/>
</dbReference>
<reference evidence="13" key="1">
    <citation type="journal article" date="2023" name="Mol. Biol. Evol.">
        <title>Third-Generation Sequencing Reveals the Adaptive Role of the Epigenome in Three Deep-Sea Polychaetes.</title>
        <authorList>
            <person name="Perez M."/>
            <person name="Aroh O."/>
            <person name="Sun Y."/>
            <person name="Lan Y."/>
            <person name="Juniper S.K."/>
            <person name="Young C.R."/>
            <person name="Angers B."/>
            <person name="Qian P.Y."/>
        </authorList>
    </citation>
    <scope>NUCLEOTIDE SEQUENCE</scope>
    <source>
        <strain evidence="13">P08H-3</strain>
    </source>
</reference>
<evidence type="ECO:0000313" key="13">
    <source>
        <dbReference type="EMBL" id="KAK2149943.1"/>
    </source>
</evidence>
<feature type="domain" description="Bicarbonate transporter-like transmembrane" evidence="11">
    <location>
        <begin position="687"/>
        <end position="787"/>
    </location>
</feature>
<keyword evidence="4" id="KW-1003">Cell membrane</keyword>
<dbReference type="PANTHER" id="PTHR11453">
    <property type="entry name" value="ANION EXCHANGE PROTEIN"/>
    <property type="match status" value="1"/>
</dbReference>
<keyword evidence="5 10" id="KW-0812">Transmembrane</keyword>
<dbReference type="PRINTS" id="PR01231">
    <property type="entry name" value="HCO3TRNSPORT"/>
</dbReference>
<dbReference type="InterPro" id="IPR016152">
    <property type="entry name" value="PTrfase/Anion_transptr"/>
</dbReference>
<comment type="similarity">
    <text evidence="2">Belongs to the anion exchanger (TC 2.A.31) family.</text>
</comment>
<evidence type="ECO:0000259" key="11">
    <source>
        <dbReference type="Pfam" id="PF00955"/>
    </source>
</evidence>
<protein>
    <recommendedName>
        <fullName evidence="15">Anion exchange protein</fullName>
    </recommendedName>
</protein>
<organism evidence="13 14">
    <name type="scientific">Paralvinella palmiformis</name>
    <dbReference type="NCBI Taxonomy" id="53620"/>
    <lineage>
        <taxon>Eukaryota</taxon>
        <taxon>Metazoa</taxon>
        <taxon>Spiralia</taxon>
        <taxon>Lophotrochozoa</taxon>
        <taxon>Annelida</taxon>
        <taxon>Polychaeta</taxon>
        <taxon>Sedentaria</taxon>
        <taxon>Canalipalpata</taxon>
        <taxon>Terebellida</taxon>
        <taxon>Terebelliformia</taxon>
        <taxon>Alvinellidae</taxon>
        <taxon>Paralvinella</taxon>
    </lineage>
</organism>
<dbReference type="PROSITE" id="PS00219">
    <property type="entry name" value="ANION_EXCHANGER_1"/>
    <property type="match status" value="1"/>
</dbReference>
<proteinExistence type="inferred from homology"/>
<dbReference type="InterPro" id="IPR011531">
    <property type="entry name" value="HCO3_transpt-like_TM_dom"/>
</dbReference>
<feature type="transmembrane region" description="Helical" evidence="10">
    <location>
        <begin position="879"/>
        <end position="900"/>
    </location>
</feature>
<evidence type="ECO:0000256" key="8">
    <source>
        <dbReference type="ARBA" id="ARBA00023136"/>
    </source>
</evidence>
<dbReference type="Pfam" id="PF00955">
    <property type="entry name" value="HCO3_cotransp"/>
    <property type="match status" value="2"/>
</dbReference>
<dbReference type="FunFam" id="3.40.930.10:FF:000020">
    <property type="entry name" value="Anion exchange protein"/>
    <property type="match status" value="1"/>
</dbReference>
<evidence type="ECO:0000256" key="10">
    <source>
        <dbReference type="SAM" id="Phobius"/>
    </source>
</evidence>
<feature type="compositionally biased region" description="Basic and acidic residues" evidence="9">
    <location>
        <begin position="16"/>
        <end position="30"/>
    </location>
</feature>
<feature type="transmembrane region" description="Helical" evidence="10">
    <location>
        <begin position="750"/>
        <end position="771"/>
    </location>
</feature>
<evidence type="ECO:0008006" key="15">
    <source>
        <dbReference type="Google" id="ProtNLM"/>
    </source>
</evidence>
<feature type="region of interest" description="Disordered" evidence="9">
    <location>
        <begin position="108"/>
        <end position="179"/>
    </location>
</feature>
<evidence type="ECO:0000256" key="4">
    <source>
        <dbReference type="ARBA" id="ARBA00022475"/>
    </source>
</evidence>
<keyword evidence="8 10" id="KW-0472">Membrane</keyword>
<comment type="caution">
    <text evidence="13">The sequence shown here is derived from an EMBL/GenBank/DDBJ whole genome shotgun (WGS) entry which is preliminary data.</text>
</comment>
<dbReference type="GO" id="GO:0008509">
    <property type="term" value="F:monoatomic anion transmembrane transporter activity"/>
    <property type="evidence" value="ECO:0007669"/>
    <property type="project" value="InterPro"/>
</dbReference>
<dbReference type="Gene3D" id="1.10.287.570">
    <property type="entry name" value="Helical hairpin bin"/>
    <property type="match status" value="1"/>
</dbReference>
<evidence type="ECO:0000256" key="7">
    <source>
        <dbReference type="ARBA" id="ARBA00023065"/>
    </source>
</evidence>
<dbReference type="PANTHER" id="PTHR11453:SF47">
    <property type="entry name" value="ANION EXCHANGE PROTEIN"/>
    <property type="match status" value="1"/>
</dbReference>
<evidence type="ECO:0000313" key="14">
    <source>
        <dbReference type="Proteomes" id="UP001208570"/>
    </source>
</evidence>